<name>A0A1N6QK52_AQUAC</name>
<keyword evidence="1" id="KW-0472">Membrane</keyword>
<proteinExistence type="predicted"/>
<feature type="transmembrane region" description="Helical" evidence="1">
    <location>
        <begin position="189"/>
        <end position="210"/>
    </location>
</feature>
<accession>A0A1N6QK52</accession>
<dbReference type="EMBL" id="FTMP01000002">
    <property type="protein sequence ID" value="SIQ16716.1"/>
    <property type="molecule type" value="Genomic_DNA"/>
</dbReference>
<sequence>MWFAFGVTTLLASCFWFFVYRRGNSWKSASFHPGYHVKKTLRRGRLTRLQIAVPAQTGPDLEIRPERLWDRFGKQIGLTKELQTGSVEFDRKLYLVTEDPRVTQLLRHEPQTLPLIERLFAETTQLGLHARKLIYRSDKLWLELDASGQPPLQLEASIASRLQSISRHLSAALQTTGSQQGNWLNRYRLTAVTLLAVSSGLLVHGLLNSYRIIQFPSSTILDIGELLRDSLTLGMLTLGVLIGATLTLLRGSSRAHSVLLEVVLVGSLGSVLTAFVLLRDINTEFDQSPATALAAEVQDSYTQKSRRLARRYYLSLDPVGAQSAPFQVSVSQALHRRVHKGQTLTVVLRSGLLGYRWVERINP</sequence>
<reference evidence="2 3" key="1">
    <citation type="submission" date="2017-01" db="EMBL/GenBank/DDBJ databases">
        <authorList>
            <person name="Mah S.A."/>
            <person name="Swanson W.J."/>
            <person name="Moy G.W."/>
            <person name="Vacquier V.D."/>
        </authorList>
    </citation>
    <scope>NUCLEOTIDE SEQUENCE [LARGE SCALE GENOMIC DNA]</scope>
    <source>
        <strain evidence="2 3">RU36E</strain>
    </source>
</reference>
<evidence type="ECO:0008006" key="4">
    <source>
        <dbReference type="Google" id="ProtNLM"/>
    </source>
</evidence>
<evidence type="ECO:0000313" key="2">
    <source>
        <dbReference type="EMBL" id="SIQ16716.1"/>
    </source>
</evidence>
<gene>
    <name evidence="2" type="ORF">SAMN05878282_102499</name>
</gene>
<dbReference type="Proteomes" id="UP000185841">
    <property type="component" value="Unassembled WGS sequence"/>
</dbReference>
<dbReference type="AlphaFoldDB" id="A0A1N6QK52"/>
<evidence type="ECO:0000313" key="3">
    <source>
        <dbReference type="Proteomes" id="UP000185841"/>
    </source>
</evidence>
<protein>
    <recommendedName>
        <fullName evidence="4">DUF3592 domain-containing protein</fullName>
    </recommendedName>
</protein>
<keyword evidence="1" id="KW-0812">Transmembrane</keyword>
<organism evidence="2 3">
    <name type="scientific">Aquipseudomonas alcaligenes</name>
    <name type="common">Pseudomonas alcaligenes</name>
    <dbReference type="NCBI Taxonomy" id="43263"/>
    <lineage>
        <taxon>Bacteria</taxon>
        <taxon>Pseudomonadati</taxon>
        <taxon>Pseudomonadota</taxon>
        <taxon>Gammaproteobacteria</taxon>
        <taxon>Pseudomonadales</taxon>
        <taxon>Pseudomonadaceae</taxon>
        <taxon>Aquipseudomonas</taxon>
    </lineage>
</organism>
<feature type="transmembrane region" description="Helical" evidence="1">
    <location>
        <begin position="230"/>
        <end position="249"/>
    </location>
</feature>
<dbReference type="RefSeq" id="WP_076425453.1">
    <property type="nucleotide sequence ID" value="NZ_FTMP01000002.1"/>
</dbReference>
<keyword evidence="1" id="KW-1133">Transmembrane helix</keyword>
<evidence type="ECO:0000256" key="1">
    <source>
        <dbReference type="SAM" id="Phobius"/>
    </source>
</evidence>
<feature type="transmembrane region" description="Helical" evidence="1">
    <location>
        <begin position="258"/>
        <end position="278"/>
    </location>
</feature>
<feature type="transmembrane region" description="Helical" evidence="1">
    <location>
        <begin position="6"/>
        <end position="23"/>
    </location>
</feature>